<dbReference type="InterPro" id="IPR019722">
    <property type="entry name" value="HI_0552_fam"/>
</dbReference>
<reference evidence="1 2" key="1">
    <citation type="submission" date="2017-11" db="EMBL/GenBank/DDBJ databases">
        <title>Reclassification of Bisgaard taxon 7 as Conservatibacter flavescens gen. nov., sp. nov.</title>
        <authorList>
            <person name="Christensen H."/>
        </authorList>
    </citation>
    <scope>NUCLEOTIDE SEQUENCE [LARGE SCALE GENOMIC DNA]</scope>
    <source>
        <strain evidence="1 2">7_4</strain>
    </source>
</reference>
<sequence>MLTPESCELFNQPFFQFAQMKKFCPEQIPQIKADYKREWDNWKALILDVSQQLGTPFAKPHIESWTNGWQVRAHFFAFFKYEYYQNSAAILSIILNRRRLQVCLDWHCYRANRSLIQLQHYNQWFDDFDFTRYADFELWRGDTSEYADFTPASLFQQTDLTLRDDKDFWCIGKNIEKAQLAQLNTSIFITQTIRELLPLYEKCHETAPV</sequence>
<gene>
    <name evidence="1" type="ORF">CVP05_06855</name>
</gene>
<dbReference type="OrthoDB" id="2360289at2"/>
<protein>
    <recommendedName>
        <fullName evidence="3">Diadenosine tetraphosphatase</fullName>
    </recommendedName>
</protein>
<dbReference type="Pfam" id="PF10786">
    <property type="entry name" value="HI_0552"/>
    <property type="match status" value="1"/>
</dbReference>
<organism evidence="1 2">
    <name type="scientific">Conservatibacter flavescens</name>
    <dbReference type="NCBI Taxonomy" id="28161"/>
    <lineage>
        <taxon>Bacteria</taxon>
        <taxon>Pseudomonadati</taxon>
        <taxon>Pseudomonadota</taxon>
        <taxon>Gammaproteobacteria</taxon>
        <taxon>Pasteurellales</taxon>
        <taxon>Pasteurellaceae</taxon>
        <taxon>Conservatibacter</taxon>
    </lineage>
</organism>
<keyword evidence="2" id="KW-1185">Reference proteome</keyword>
<dbReference type="RefSeq" id="WP_100288836.1">
    <property type="nucleotide sequence ID" value="NZ_PHHA01000016.1"/>
</dbReference>
<evidence type="ECO:0008006" key="3">
    <source>
        <dbReference type="Google" id="ProtNLM"/>
    </source>
</evidence>
<proteinExistence type="predicted"/>
<dbReference type="EMBL" id="PHHA01000016">
    <property type="protein sequence ID" value="PJG85280.1"/>
    <property type="molecule type" value="Genomic_DNA"/>
</dbReference>
<comment type="caution">
    <text evidence="1">The sequence shown here is derived from an EMBL/GenBank/DDBJ whole genome shotgun (WGS) entry which is preliminary data.</text>
</comment>
<dbReference type="Proteomes" id="UP000229329">
    <property type="component" value="Unassembled WGS sequence"/>
</dbReference>
<evidence type="ECO:0000313" key="1">
    <source>
        <dbReference type="EMBL" id="PJG85280.1"/>
    </source>
</evidence>
<accession>A0A2M8S297</accession>
<name>A0A2M8S297_9PAST</name>
<dbReference type="AlphaFoldDB" id="A0A2M8S297"/>
<evidence type="ECO:0000313" key="2">
    <source>
        <dbReference type="Proteomes" id="UP000229329"/>
    </source>
</evidence>